<evidence type="ECO:0000313" key="2">
    <source>
        <dbReference type="Proteomes" id="UP000623172"/>
    </source>
</evidence>
<dbReference type="RefSeq" id="WP_249316362.1">
    <property type="nucleotide sequence ID" value="NZ_JACRSR010000003.1"/>
</dbReference>
<organism evidence="1 2">
    <name type="scientific">Gehongia tenuis</name>
    <dbReference type="NCBI Taxonomy" id="2763655"/>
    <lineage>
        <taxon>Bacteria</taxon>
        <taxon>Bacillati</taxon>
        <taxon>Bacillota</taxon>
        <taxon>Clostridia</taxon>
        <taxon>Christensenellales</taxon>
        <taxon>Christensenellaceae</taxon>
        <taxon>Gehongia</taxon>
    </lineage>
</organism>
<name>A0A926D5C9_9FIRM</name>
<evidence type="ECO:0008006" key="3">
    <source>
        <dbReference type="Google" id="ProtNLM"/>
    </source>
</evidence>
<reference evidence="1" key="1">
    <citation type="submission" date="2020-08" db="EMBL/GenBank/DDBJ databases">
        <title>Genome public.</title>
        <authorList>
            <person name="Liu C."/>
            <person name="Sun Q."/>
        </authorList>
    </citation>
    <scope>NUCLEOTIDE SEQUENCE</scope>
    <source>
        <strain evidence="1">NSJ-53</strain>
    </source>
</reference>
<proteinExistence type="predicted"/>
<protein>
    <recommendedName>
        <fullName evidence="3">DUF5651 domain-containing protein</fullName>
    </recommendedName>
</protein>
<gene>
    <name evidence="1" type="ORF">H8696_07760</name>
</gene>
<keyword evidence="2" id="KW-1185">Reference proteome</keyword>
<dbReference type="EMBL" id="JACRSR010000003">
    <property type="protein sequence ID" value="MBC8531742.1"/>
    <property type="molecule type" value="Genomic_DNA"/>
</dbReference>
<sequence length="144" mass="16791">MYMNADMRDYIISCAATQSYYDGLLEHPPERLNVPVRDARMARAYCRRVLDGLMEGVDEDQAVELIRYFEKCELRVIPNERLAAKREMIVVDPRDIEELLKDSISDCALCLKACKEIKRCEKRKRLLKLGIMPKSDRDCPYQGK</sequence>
<dbReference type="AlphaFoldDB" id="A0A926D5C9"/>
<evidence type="ECO:0000313" key="1">
    <source>
        <dbReference type="EMBL" id="MBC8531742.1"/>
    </source>
</evidence>
<comment type="caution">
    <text evidence="1">The sequence shown here is derived from an EMBL/GenBank/DDBJ whole genome shotgun (WGS) entry which is preliminary data.</text>
</comment>
<accession>A0A926D5C9</accession>
<dbReference type="Proteomes" id="UP000623172">
    <property type="component" value="Unassembled WGS sequence"/>
</dbReference>